<proteinExistence type="predicted"/>
<organism evidence="2 3">
    <name type="scientific">Candidatus Kaiserbacteria bacterium RIFCSPLOWO2_01_FULL_54_13</name>
    <dbReference type="NCBI Taxonomy" id="1798512"/>
    <lineage>
        <taxon>Bacteria</taxon>
        <taxon>Candidatus Kaiseribacteriota</taxon>
    </lineage>
</organism>
<reference evidence="2 3" key="1">
    <citation type="journal article" date="2016" name="Nat. Commun.">
        <title>Thousands of microbial genomes shed light on interconnected biogeochemical processes in an aquifer system.</title>
        <authorList>
            <person name="Anantharaman K."/>
            <person name="Brown C.T."/>
            <person name="Hug L.A."/>
            <person name="Sharon I."/>
            <person name="Castelle C.J."/>
            <person name="Probst A.J."/>
            <person name="Thomas B.C."/>
            <person name="Singh A."/>
            <person name="Wilkins M.J."/>
            <person name="Karaoz U."/>
            <person name="Brodie E.L."/>
            <person name="Williams K.H."/>
            <person name="Hubbard S.S."/>
            <person name="Banfield J.F."/>
        </authorList>
    </citation>
    <scope>NUCLEOTIDE SEQUENCE [LARGE SCALE GENOMIC DNA]</scope>
</reference>
<feature type="transmembrane region" description="Helical" evidence="1">
    <location>
        <begin position="86"/>
        <end position="102"/>
    </location>
</feature>
<accession>A0A1F6F0E7</accession>
<keyword evidence="1" id="KW-0472">Membrane</keyword>
<sequence>MVDTRLQGRQIFGIVGILAAIPAVAVYTIFFLSRFFSSELFSGGGMLIPDSGTMQKVLLLGLPLLGLLASMYAFGAARDSVSKTGLVLNTLVLLVTLSSLFLN</sequence>
<dbReference type="STRING" id="1798512.A3A39_00035"/>
<evidence type="ECO:0000313" key="2">
    <source>
        <dbReference type="EMBL" id="OGG79338.1"/>
    </source>
</evidence>
<dbReference type="EMBL" id="MFLZ01000031">
    <property type="protein sequence ID" value="OGG79338.1"/>
    <property type="molecule type" value="Genomic_DNA"/>
</dbReference>
<keyword evidence="1" id="KW-1133">Transmembrane helix</keyword>
<comment type="caution">
    <text evidence="2">The sequence shown here is derived from an EMBL/GenBank/DDBJ whole genome shotgun (WGS) entry which is preliminary data.</text>
</comment>
<feature type="transmembrane region" description="Helical" evidence="1">
    <location>
        <begin position="57"/>
        <end position="74"/>
    </location>
</feature>
<gene>
    <name evidence="2" type="ORF">A3A39_00035</name>
</gene>
<dbReference type="Proteomes" id="UP000177372">
    <property type="component" value="Unassembled WGS sequence"/>
</dbReference>
<evidence type="ECO:0000256" key="1">
    <source>
        <dbReference type="SAM" id="Phobius"/>
    </source>
</evidence>
<protein>
    <submittedName>
        <fullName evidence="2">Uncharacterized protein</fullName>
    </submittedName>
</protein>
<keyword evidence="1" id="KW-0812">Transmembrane</keyword>
<name>A0A1F6F0E7_9BACT</name>
<feature type="transmembrane region" description="Helical" evidence="1">
    <location>
        <begin position="12"/>
        <end position="37"/>
    </location>
</feature>
<evidence type="ECO:0000313" key="3">
    <source>
        <dbReference type="Proteomes" id="UP000177372"/>
    </source>
</evidence>
<dbReference type="AlphaFoldDB" id="A0A1F6F0E7"/>